<evidence type="ECO:0000313" key="3">
    <source>
        <dbReference type="Proteomes" id="UP001589906"/>
    </source>
</evidence>
<dbReference type="InterPro" id="IPR005625">
    <property type="entry name" value="PepSY-ass_TM"/>
</dbReference>
<dbReference type="Pfam" id="PF03929">
    <property type="entry name" value="PepSY_TM"/>
    <property type="match status" value="1"/>
</dbReference>
<gene>
    <name evidence="2" type="ORF">ACFFGE_10345</name>
</gene>
<evidence type="ECO:0000313" key="2">
    <source>
        <dbReference type="EMBL" id="MFC0634273.1"/>
    </source>
</evidence>
<keyword evidence="1" id="KW-0812">Transmembrane</keyword>
<keyword evidence="3" id="KW-1185">Reference proteome</keyword>
<dbReference type="PANTHER" id="PTHR34219:SF8">
    <property type="entry name" value="PEPSY DOMAIN-CONTAINING PROTEIN"/>
    <property type="match status" value="1"/>
</dbReference>
<dbReference type="RefSeq" id="WP_376836292.1">
    <property type="nucleotide sequence ID" value="NZ_JBHLSW010000007.1"/>
</dbReference>
<dbReference type="Proteomes" id="UP001589906">
    <property type="component" value="Unassembled WGS sequence"/>
</dbReference>
<feature type="transmembrane region" description="Helical" evidence="1">
    <location>
        <begin position="21"/>
        <end position="42"/>
    </location>
</feature>
<feature type="transmembrane region" description="Helical" evidence="1">
    <location>
        <begin position="378"/>
        <end position="403"/>
    </location>
</feature>
<keyword evidence="1" id="KW-0472">Membrane</keyword>
<sequence length="406" mass="44967">MVKPKGQKGRRSVWWWVHHWLGLKLALFMTFVLLTGTLATVAHEIDWLADPAIRVMPRDEAQASWGAWAAAVQAAAPEAEIEALNRPLEPWFAASAVLRMPDDSRRIAYVNPWTAEVQGVSTWFNAHRFLRFTHRHLMLPVKWGLPIVCSMALVLLASLVTGLIAYKKFWRGFFRLPRWHAGRKGEARRFTGDLHRFAGLWSIWFLVLIIATSVWYLVEWGGGQAPPQPRPEVVTGPAQPVGAELDALIATARAADPELRITGVRFPGEKGRGVIVEGQARAVLVRERTNTVQIDPRDGAVLLTTRGEDLNLHQRISEMADPLHFGTFGGLLTRLIWFVFGAVMTGLSVTGVMIYALRMKRAEDEAAIGTAPWLWRSLGPAAYPSAALILLSLALTPMVAAGFGLG</sequence>
<dbReference type="EMBL" id="JBHLSW010000007">
    <property type="protein sequence ID" value="MFC0634273.1"/>
    <property type="molecule type" value="Genomic_DNA"/>
</dbReference>
<name>A0ABV6R3U1_9CAUL</name>
<dbReference type="PANTHER" id="PTHR34219">
    <property type="entry name" value="IRON-REGULATED INNER MEMBRANE PROTEIN-RELATED"/>
    <property type="match status" value="1"/>
</dbReference>
<accession>A0ABV6R3U1</accession>
<feature type="transmembrane region" description="Helical" evidence="1">
    <location>
        <begin position="335"/>
        <end position="357"/>
    </location>
</feature>
<reference evidence="2 3" key="1">
    <citation type="submission" date="2024-09" db="EMBL/GenBank/DDBJ databases">
        <authorList>
            <person name="Sun Q."/>
            <person name="Mori K."/>
        </authorList>
    </citation>
    <scope>NUCLEOTIDE SEQUENCE [LARGE SCALE GENOMIC DNA]</scope>
    <source>
        <strain evidence="2 3">NCAIM B.02621</strain>
    </source>
</reference>
<evidence type="ECO:0000256" key="1">
    <source>
        <dbReference type="SAM" id="Phobius"/>
    </source>
</evidence>
<organism evidence="2 3">
    <name type="scientific">Brevundimonas balnearis</name>
    <dbReference type="NCBI Taxonomy" id="1572858"/>
    <lineage>
        <taxon>Bacteria</taxon>
        <taxon>Pseudomonadati</taxon>
        <taxon>Pseudomonadota</taxon>
        <taxon>Alphaproteobacteria</taxon>
        <taxon>Caulobacterales</taxon>
        <taxon>Caulobacteraceae</taxon>
        <taxon>Brevundimonas</taxon>
    </lineage>
</organism>
<comment type="caution">
    <text evidence="2">The sequence shown here is derived from an EMBL/GenBank/DDBJ whole genome shotgun (WGS) entry which is preliminary data.</text>
</comment>
<protein>
    <submittedName>
        <fullName evidence="2">PepSY-associated TM helix domain-containing protein</fullName>
    </submittedName>
</protein>
<feature type="transmembrane region" description="Helical" evidence="1">
    <location>
        <begin position="198"/>
        <end position="218"/>
    </location>
</feature>
<proteinExistence type="predicted"/>
<feature type="transmembrane region" description="Helical" evidence="1">
    <location>
        <begin position="143"/>
        <end position="166"/>
    </location>
</feature>
<keyword evidence="1" id="KW-1133">Transmembrane helix</keyword>